<organism evidence="1 2">
    <name type="scientific">Pleurodeles waltl</name>
    <name type="common">Iberian ribbed newt</name>
    <dbReference type="NCBI Taxonomy" id="8319"/>
    <lineage>
        <taxon>Eukaryota</taxon>
        <taxon>Metazoa</taxon>
        <taxon>Chordata</taxon>
        <taxon>Craniata</taxon>
        <taxon>Vertebrata</taxon>
        <taxon>Euteleostomi</taxon>
        <taxon>Amphibia</taxon>
        <taxon>Batrachia</taxon>
        <taxon>Caudata</taxon>
        <taxon>Salamandroidea</taxon>
        <taxon>Salamandridae</taxon>
        <taxon>Pleurodelinae</taxon>
        <taxon>Pleurodeles</taxon>
    </lineage>
</organism>
<dbReference type="Proteomes" id="UP001066276">
    <property type="component" value="Chromosome 3_2"/>
</dbReference>
<evidence type="ECO:0000313" key="2">
    <source>
        <dbReference type="Proteomes" id="UP001066276"/>
    </source>
</evidence>
<reference evidence="1" key="1">
    <citation type="journal article" date="2022" name="bioRxiv">
        <title>Sequencing and chromosome-scale assembly of the giantPleurodeles waltlgenome.</title>
        <authorList>
            <person name="Brown T."/>
            <person name="Elewa A."/>
            <person name="Iarovenko S."/>
            <person name="Subramanian E."/>
            <person name="Araus A.J."/>
            <person name="Petzold A."/>
            <person name="Susuki M."/>
            <person name="Suzuki K.-i.T."/>
            <person name="Hayashi T."/>
            <person name="Toyoda A."/>
            <person name="Oliveira C."/>
            <person name="Osipova E."/>
            <person name="Leigh N.D."/>
            <person name="Simon A."/>
            <person name="Yun M.H."/>
        </authorList>
    </citation>
    <scope>NUCLEOTIDE SEQUENCE</scope>
    <source>
        <strain evidence="1">20211129_DDA</strain>
        <tissue evidence="1">Liver</tissue>
    </source>
</reference>
<sequence length="112" mass="11886">MAAGSLGTLIYAGPQSHLHRGRWNFIRKLGLTPSLPIPQNCAGVALSLSAVASHAAPGPLCNLNLLKAQDTRKNILVSLHPPVFKTANSGAVGDGFSTDYWEDWAGGRREPL</sequence>
<accession>A0AAV7TQ02</accession>
<dbReference type="AlphaFoldDB" id="A0AAV7TQ02"/>
<comment type="caution">
    <text evidence="1">The sequence shown here is derived from an EMBL/GenBank/DDBJ whole genome shotgun (WGS) entry which is preliminary data.</text>
</comment>
<proteinExistence type="predicted"/>
<name>A0AAV7TQ02_PLEWA</name>
<keyword evidence="2" id="KW-1185">Reference proteome</keyword>
<protein>
    <submittedName>
        <fullName evidence="1">Uncharacterized protein</fullName>
    </submittedName>
</protein>
<dbReference type="EMBL" id="JANPWB010000006">
    <property type="protein sequence ID" value="KAJ1178744.1"/>
    <property type="molecule type" value="Genomic_DNA"/>
</dbReference>
<gene>
    <name evidence="1" type="ORF">NDU88_003986</name>
</gene>
<evidence type="ECO:0000313" key="1">
    <source>
        <dbReference type="EMBL" id="KAJ1178744.1"/>
    </source>
</evidence>